<dbReference type="RefSeq" id="WP_085020603.1">
    <property type="nucleotide sequence ID" value="NZ_BMHD01000001.1"/>
</dbReference>
<accession>A0A1X9LMM8</accession>
<reference evidence="1 2" key="1">
    <citation type="submission" date="2017-04" db="EMBL/GenBank/DDBJ databases">
        <authorList>
            <person name="Afonso C.L."/>
            <person name="Miller P.J."/>
            <person name="Scott M.A."/>
            <person name="Spackman E."/>
            <person name="Goraichik I."/>
            <person name="Dimitrov K.M."/>
            <person name="Suarez D.L."/>
            <person name="Swayne D.E."/>
        </authorList>
    </citation>
    <scope>NUCLEOTIDE SEQUENCE [LARGE SCALE GENOMIC DNA]</scope>
    <source>
        <strain evidence="2">XA(T)</strain>
    </source>
</reference>
<dbReference type="EMBL" id="CP020715">
    <property type="protein sequence ID" value="ARJ06465.1"/>
    <property type="molecule type" value="Genomic_DNA"/>
</dbReference>
<proteinExistence type="predicted"/>
<dbReference type="Proteomes" id="UP000192775">
    <property type="component" value="Chromosome"/>
</dbReference>
<dbReference type="KEGG" id="cphy:B5808_15515"/>
<evidence type="ECO:0000313" key="2">
    <source>
        <dbReference type="Proteomes" id="UP000192775"/>
    </source>
</evidence>
<sequence length="117" mass="13212">MSRTSKPTDDEQLFRRLVVEQIPNADFWYHQDAGSEAPWMMVSLDVEDGKRIMRTWRCDFDGERLEAGLSPAGLNWDDGVRASDAGIDVHGADGMSLEVVDIPTAAEVAVRWFRSRK</sequence>
<protein>
    <submittedName>
        <fullName evidence="1">Uncharacterized protein</fullName>
    </submittedName>
</protein>
<organism evidence="1 2">
    <name type="scientific">Cnuibacter physcomitrellae</name>
    <dbReference type="NCBI Taxonomy" id="1619308"/>
    <lineage>
        <taxon>Bacteria</taxon>
        <taxon>Bacillati</taxon>
        <taxon>Actinomycetota</taxon>
        <taxon>Actinomycetes</taxon>
        <taxon>Micrococcales</taxon>
        <taxon>Microbacteriaceae</taxon>
        <taxon>Cnuibacter</taxon>
    </lineage>
</organism>
<dbReference type="AlphaFoldDB" id="A0A1X9LMM8"/>
<keyword evidence="2" id="KW-1185">Reference proteome</keyword>
<name>A0A1X9LMM8_9MICO</name>
<gene>
    <name evidence="1" type="ORF">B5808_15515</name>
</gene>
<evidence type="ECO:0000313" key="1">
    <source>
        <dbReference type="EMBL" id="ARJ06465.1"/>
    </source>
</evidence>